<dbReference type="EMBL" id="CP022753">
    <property type="protein sequence ID" value="ASU85075.1"/>
    <property type="molecule type" value="Genomic_DNA"/>
</dbReference>
<organism evidence="2 3">
    <name type="scientific">Nocardiopsis gilva YIM 90087</name>
    <dbReference type="NCBI Taxonomy" id="1235441"/>
    <lineage>
        <taxon>Bacteria</taxon>
        <taxon>Bacillati</taxon>
        <taxon>Actinomycetota</taxon>
        <taxon>Actinomycetes</taxon>
        <taxon>Streptosporangiales</taxon>
        <taxon>Nocardiopsidaceae</taxon>
        <taxon>Nocardiopsis</taxon>
    </lineage>
</organism>
<sequence>MAKFEFNESGCTFIPDKTRAKEGKLREFAEDFDKFMGRITGRSGDLHDDLNNSSHEFNDLIAWKITNEAEYDQSKWREAVMAISFLIATTREWADAVEDYKDARETNIEKWKHSEKEHLKTIEKARANDLPAGSHPGPYTTKLNPWVPDVNQAIKAMRDDFNDQRDAAKKDWSDFQEKAEEISGKLKQGATEENVRKLQEAGYLTWAPFNIMGAKYDKPDFPTLKGGVPKEGSDPKKVNAWWEGLTPSVQEALKAEQPDRLRMMDGIPAAVRDELNREHLTKEIPRIKQEHGEDSTEYKELDKLRENLNDDDSDAYLLGLDTSGEVGRAIVSEGNPDTAANVANLVPGTDTDWMSVNGQHGRASRLKQAADVAARDHGETPDNAVISWIGYDAPSALEAPLEGRAKTGAEDLVSFQEGLKASHEGRPANTTVIGHSYGSTVVGHALQKTGTSIGDGESSDGAKLDVDSVIAVGSPGMGAHHVSDLDIPSSNVHVSQGADDWIAMTPVAVHGTDPSSDDFGATVFDSSDYGHSDYFNKPKDKPMSYMGGVIAGIK</sequence>
<accession>A0A223SAD2</accession>
<dbReference type="KEGG" id="ngv:CDO52_21805"/>
<feature type="domain" description="DUF1023" evidence="1">
    <location>
        <begin position="326"/>
        <end position="506"/>
    </location>
</feature>
<dbReference type="Pfam" id="PF06259">
    <property type="entry name" value="Abhydrolase_8"/>
    <property type="match status" value="1"/>
</dbReference>
<dbReference type="InterPro" id="IPR029058">
    <property type="entry name" value="AB_hydrolase_fold"/>
</dbReference>
<evidence type="ECO:0000259" key="1">
    <source>
        <dbReference type="Pfam" id="PF06259"/>
    </source>
</evidence>
<gene>
    <name evidence="2" type="ORF">CDO52_21805</name>
</gene>
<proteinExistence type="predicted"/>
<dbReference type="OrthoDB" id="5969911at2"/>
<dbReference type="InterPro" id="IPR010427">
    <property type="entry name" value="DUF1023"/>
</dbReference>
<keyword evidence="3" id="KW-1185">Reference proteome</keyword>
<protein>
    <recommendedName>
        <fullName evidence="1">DUF1023 domain-containing protein</fullName>
    </recommendedName>
</protein>
<evidence type="ECO:0000313" key="2">
    <source>
        <dbReference type="EMBL" id="ASU85075.1"/>
    </source>
</evidence>
<dbReference type="AlphaFoldDB" id="A0A223SAD2"/>
<reference evidence="2 3" key="1">
    <citation type="submission" date="2017-08" db="EMBL/GenBank/DDBJ databases">
        <title>The complete genome sequence of Nocardiopsis gilva YIM 90087.</title>
        <authorList>
            <person name="Yin M."/>
            <person name="Tang S."/>
        </authorList>
    </citation>
    <scope>NUCLEOTIDE SEQUENCE [LARGE SCALE GENOMIC DNA]</scope>
    <source>
        <strain evidence="2 3">YIM 90087</strain>
    </source>
</reference>
<name>A0A223SAD2_9ACTN</name>
<evidence type="ECO:0000313" key="3">
    <source>
        <dbReference type="Proteomes" id="UP000215005"/>
    </source>
</evidence>
<dbReference type="RefSeq" id="WP_083920018.1">
    <property type="nucleotide sequence ID" value="NZ_ANBG01000326.1"/>
</dbReference>
<dbReference type="Proteomes" id="UP000215005">
    <property type="component" value="Chromosome"/>
</dbReference>
<dbReference type="SUPFAM" id="SSF53474">
    <property type="entry name" value="alpha/beta-Hydrolases"/>
    <property type="match status" value="1"/>
</dbReference>